<dbReference type="GO" id="GO:0016747">
    <property type="term" value="F:acyltransferase activity, transferring groups other than amino-acyl groups"/>
    <property type="evidence" value="ECO:0007669"/>
    <property type="project" value="InterPro"/>
</dbReference>
<evidence type="ECO:0000259" key="1">
    <source>
        <dbReference type="PROSITE" id="PS51186"/>
    </source>
</evidence>
<dbReference type="CDD" id="cd04301">
    <property type="entry name" value="NAT_SF"/>
    <property type="match status" value="1"/>
</dbReference>
<proteinExistence type="predicted"/>
<keyword evidence="3" id="KW-1185">Reference proteome</keyword>
<protein>
    <submittedName>
        <fullName evidence="2">GNAT family N-acetyltransferase</fullName>
    </submittedName>
</protein>
<keyword evidence="2" id="KW-0808">Transferase</keyword>
<dbReference type="OrthoDB" id="9775804at2"/>
<dbReference type="SUPFAM" id="SSF55729">
    <property type="entry name" value="Acyl-CoA N-acyltransferases (Nat)"/>
    <property type="match status" value="1"/>
</dbReference>
<dbReference type="Proteomes" id="UP000306912">
    <property type="component" value="Unassembled WGS sequence"/>
</dbReference>
<comment type="caution">
    <text evidence="2">The sequence shown here is derived from an EMBL/GenBank/DDBJ whole genome shotgun (WGS) entry which is preliminary data.</text>
</comment>
<dbReference type="PANTHER" id="PTHR43233">
    <property type="entry name" value="FAMILY N-ACETYLTRANSFERASE, PUTATIVE (AFU_ORTHOLOGUE AFUA_6G03350)-RELATED"/>
    <property type="match status" value="1"/>
</dbReference>
<evidence type="ECO:0000313" key="3">
    <source>
        <dbReference type="Proteomes" id="UP000306912"/>
    </source>
</evidence>
<dbReference type="EMBL" id="VBWP01000006">
    <property type="protein sequence ID" value="TLG73011.1"/>
    <property type="molecule type" value="Genomic_DNA"/>
</dbReference>
<dbReference type="PANTHER" id="PTHR43233:SF1">
    <property type="entry name" value="FAMILY N-ACETYLTRANSFERASE, PUTATIVE (AFU_ORTHOLOGUE AFUA_6G03350)-RELATED"/>
    <property type="match status" value="1"/>
</dbReference>
<dbReference type="Pfam" id="PF13673">
    <property type="entry name" value="Acetyltransf_10"/>
    <property type="match status" value="1"/>
</dbReference>
<dbReference type="Gene3D" id="3.40.630.30">
    <property type="match status" value="1"/>
</dbReference>
<dbReference type="InterPro" id="IPR000182">
    <property type="entry name" value="GNAT_dom"/>
</dbReference>
<sequence>MGEKKLDKVEVALANTMFCVCLYEDSKLIGFGRIVGDGAITLVVSDIMVAKDYQGQGLGKVIMQHIDDYLRSHFDNDAFVSLLATVPADQLYAQFGFYNSPDSIGMKRVKEYDN</sequence>
<organism evidence="2 3">
    <name type="scientific">Culicoidibacter larvae</name>
    <dbReference type="NCBI Taxonomy" id="2579976"/>
    <lineage>
        <taxon>Bacteria</taxon>
        <taxon>Bacillati</taxon>
        <taxon>Bacillota</taxon>
        <taxon>Culicoidibacteria</taxon>
        <taxon>Culicoidibacterales</taxon>
        <taxon>Culicoidibacteraceae</taxon>
        <taxon>Culicoidibacter</taxon>
    </lineage>
</organism>
<dbReference type="AlphaFoldDB" id="A0A5R8QBP2"/>
<evidence type="ECO:0000313" key="2">
    <source>
        <dbReference type="EMBL" id="TLG73011.1"/>
    </source>
</evidence>
<dbReference type="InParanoid" id="A0A5R8QBP2"/>
<dbReference type="InterPro" id="IPR016181">
    <property type="entry name" value="Acyl_CoA_acyltransferase"/>
</dbReference>
<accession>A0A5R8QBP2</accession>
<dbReference type="PROSITE" id="PS51186">
    <property type="entry name" value="GNAT"/>
    <property type="match status" value="1"/>
</dbReference>
<dbReference type="InterPro" id="IPR053144">
    <property type="entry name" value="Acetyltransferase_Butenolide"/>
</dbReference>
<reference evidence="2 3" key="1">
    <citation type="submission" date="2019-05" db="EMBL/GenBank/DDBJ databases">
        <title>Culicoidintestinum kansasii gen. nov., sp. nov. from the gastrointestinal tract of the biting midge, Culicoides sonorensis.</title>
        <authorList>
            <person name="Neupane S."/>
            <person name="Ghosh A."/>
            <person name="Gunther S."/>
            <person name="Martin K."/>
            <person name="Zurek L."/>
        </authorList>
    </citation>
    <scope>NUCLEOTIDE SEQUENCE [LARGE SCALE GENOMIC DNA]</scope>
    <source>
        <strain evidence="2 3">CS-1</strain>
    </source>
</reference>
<feature type="domain" description="N-acetyltransferase" evidence="1">
    <location>
        <begin position="1"/>
        <end position="114"/>
    </location>
</feature>
<gene>
    <name evidence="2" type="ORF">FEZ08_07500</name>
</gene>
<name>A0A5R8QBP2_9FIRM</name>